<dbReference type="Proteomes" id="UP000494115">
    <property type="component" value="Unassembled WGS sequence"/>
</dbReference>
<gene>
    <name evidence="2" type="ORF">LMG28138_03910</name>
</gene>
<evidence type="ECO:0000313" key="2">
    <source>
        <dbReference type="EMBL" id="CAB3795589.1"/>
    </source>
</evidence>
<organism evidence="2 3">
    <name type="scientific">Pararobbsia alpina</name>
    <dbReference type="NCBI Taxonomy" id="621374"/>
    <lineage>
        <taxon>Bacteria</taxon>
        <taxon>Pseudomonadati</taxon>
        <taxon>Pseudomonadota</taxon>
        <taxon>Betaproteobacteria</taxon>
        <taxon>Burkholderiales</taxon>
        <taxon>Burkholderiaceae</taxon>
        <taxon>Pararobbsia</taxon>
    </lineage>
</organism>
<proteinExistence type="predicted"/>
<feature type="region of interest" description="Disordered" evidence="1">
    <location>
        <begin position="99"/>
        <end position="123"/>
    </location>
</feature>
<keyword evidence="3" id="KW-1185">Reference proteome</keyword>
<evidence type="ECO:0000313" key="3">
    <source>
        <dbReference type="Proteomes" id="UP000494115"/>
    </source>
</evidence>
<evidence type="ECO:0000256" key="1">
    <source>
        <dbReference type="SAM" id="MobiDB-lite"/>
    </source>
</evidence>
<sequence>MAKTTVEQIAALQARIAADTAKLNELQAAEKASSALETLAADAPVRFVFGRAENRKEYDGVVLGIAETDKGKRIKVQYGEGFDAQIVVIDPSAILSVGDAEKEADAPESTAQDAAADPLASIQ</sequence>
<accession>A0A6S7BDB6</accession>
<dbReference type="RefSeq" id="WP_175106459.1">
    <property type="nucleotide sequence ID" value="NZ_CADIKM010000021.1"/>
</dbReference>
<protein>
    <submittedName>
        <fullName evidence="2">Uncharacterized protein</fullName>
    </submittedName>
</protein>
<dbReference type="EMBL" id="CADIKM010000021">
    <property type="protein sequence ID" value="CAB3795589.1"/>
    <property type="molecule type" value="Genomic_DNA"/>
</dbReference>
<reference evidence="2 3" key="1">
    <citation type="submission" date="2020-04" db="EMBL/GenBank/DDBJ databases">
        <authorList>
            <person name="De Canck E."/>
        </authorList>
    </citation>
    <scope>NUCLEOTIDE SEQUENCE [LARGE SCALE GENOMIC DNA]</scope>
    <source>
        <strain evidence="2 3">LMG 28138</strain>
    </source>
</reference>
<name>A0A6S7BDB6_9BURK</name>
<dbReference type="AlphaFoldDB" id="A0A6S7BDB6"/>